<dbReference type="Proteomes" id="UP000308197">
    <property type="component" value="Unassembled WGS sequence"/>
</dbReference>
<proteinExistence type="predicted"/>
<sequence>MSPTAPKALRHIPMQYLANTIGKRLPSVKHPNTLRAEEHRARRLRERRTKSVLLSEVPIARAARKSRSRRTVARPRVDNPSQLPSRTQAASPSPTLSLLPGKPFPDIAGAASNLPMMALPYSIVATPPCTPQLMRFPDSHETRLHGTRSDWAPLVSANPPYGAHTDAALALAPAVPLQAVVPIYTGQIVGPIARTEAKRYPGHEVCAWTHCEWLFTPAAYVLAPPSSDFGAFTLPDDNTLPTTEGNFDTQSQAATAYPFTACAANAVSALQALHDDGSFETDAWSHEPRSAS</sequence>
<evidence type="ECO:0000256" key="1">
    <source>
        <dbReference type="SAM" id="MobiDB-lite"/>
    </source>
</evidence>
<gene>
    <name evidence="2" type="ORF">K466DRAFT_652327</name>
</gene>
<evidence type="ECO:0000313" key="3">
    <source>
        <dbReference type="Proteomes" id="UP000308197"/>
    </source>
</evidence>
<protein>
    <submittedName>
        <fullName evidence="2">Uncharacterized protein</fullName>
    </submittedName>
</protein>
<name>A0A5C3PL36_9APHY</name>
<keyword evidence="3" id="KW-1185">Reference proteome</keyword>
<feature type="region of interest" description="Disordered" evidence="1">
    <location>
        <begin position="58"/>
        <end position="100"/>
    </location>
</feature>
<organism evidence="2 3">
    <name type="scientific">Polyporus arcularius HHB13444</name>
    <dbReference type="NCBI Taxonomy" id="1314778"/>
    <lineage>
        <taxon>Eukaryota</taxon>
        <taxon>Fungi</taxon>
        <taxon>Dikarya</taxon>
        <taxon>Basidiomycota</taxon>
        <taxon>Agaricomycotina</taxon>
        <taxon>Agaricomycetes</taxon>
        <taxon>Polyporales</taxon>
        <taxon>Polyporaceae</taxon>
        <taxon>Polyporus</taxon>
    </lineage>
</organism>
<reference evidence="2 3" key="1">
    <citation type="journal article" date="2019" name="Nat. Ecol. Evol.">
        <title>Megaphylogeny resolves global patterns of mushroom evolution.</title>
        <authorList>
            <person name="Varga T."/>
            <person name="Krizsan K."/>
            <person name="Foldi C."/>
            <person name="Dima B."/>
            <person name="Sanchez-Garcia M."/>
            <person name="Sanchez-Ramirez S."/>
            <person name="Szollosi G.J."/>
            <person name="Szarkandi J.G."/>
            <person name="Papp V."/>
            <person name="Albert L."/>
            <person name="Andreopoulos W."/>
            <person name="Angelini C."/>
            <person name="Antonin V."/>
            <person name="Barry K.W."/>
            <person name="Bougher N.L."/>
            <person name="Buchanan P."/>
            <person name="Buyck B."/>
            <person name="Bense V."/>
            <person name="Catcheside P."/>
            <person name="Chovatia M."/>
            <person name="Cooper J."/>
            <person name="Damon W."/>
            <person name="Desjardin D."/>
            <person name="Finy P."/>
            <person name="Geml J."/>
            <person name="Haridas S."/>
            <person name="Hughes K."/>
            <person name="Justo A."/>
            <person name="Karasinski D."/>
            <person name="Kautmanova I."/>
            <person name="Kiss B."/>
            <person name="Kocsube S."/>
            <person name="Kotiranta H."/>
            <person name="LaButti K.M."/>
            <person name="Lechner B.E."/>
            <person name="Liimatainen K."/>
            <person name="Lipzen A."/>
            <person name="Lukacs Z."/>
            <person name="Mihaltcheva S."/>
            <person name="Morgado L.N."/>
            <person name="Niskanen T."/>
            <person name="Noordeloos M.E."/>
            <person name="Ohm R.A."/>
            <person name="Ortiz-Santana B."/>
            <person name="Ovrebo C."/>
            <person name="Racz N."/>
            <person name="Riley R."/>
            <person name="Savchenko A."/>
            <person name="Shiryaev A."/>
            <person name="Soop K."/>
            <person name="Spirin V."/>
            <person name="Szebenyi C."/>
            <person name="Tomsovsky M."/>
            <person name="Tulloss R.E."/>
            <person name="Uehling J."/>
            <person name="Grigoriev I.V."/>
            <person name="Vagvolgyi C."/>
            <person name="Papp T."/>
            <person name="Martin F.M."/>
            <person name="Miettinen O."/>
            <person name="Hibbett D.S."/>
            <person name="Nagy L.G."/>
        </authorList>
    </citation>
    <scope>NUCLEOTIDE SEQUENCE [LARGE SCALE GENOMIC DNA]</scope>
    <source>
        <strain evidence="2 3">HHB13444</strain>
    </source>
</reference>
<dbReference type="AlphaFoldDB" id="A0A5C3PL36"/>
<feature type="compositionally biased region" description="Basic residues" evidence="1">
    <location>
        <begin position="62"/>
        <end position="73"/>
    </location>
</feature>
<accession>A0A5C3PL36</accession>
<dbReference type="EMBL" id="ML211090">
    <property type="protein sequence ID" value="TFK89038.1"/>
    <property type="molecule type" value="Genomic_DNA"/>
</dbReference>
<evidence type="ECO:0000313" key="2">
    <source>
        <dbReference type="EMBL" id="TFK89038.1"/>
    </source>
</evidence>
<dbReference type="InParanoid" id="A0A5C3PL36"/>
<feature type="compositionally biased region" description="Polar residues" evidence="1">
    <location>
        <begin position="79"/>
        <end position="96"/>
    </location>
</feature>